<feature type="region of interest" description="Disordered" evidence="1">
    <location>
        <begin position="170"/>
        <end position="189"/>
    </location>
</feature>
<protein>
    <submittedName>
        <fullName evidence="3">Venom protein Ci-27</fullName>
    </submittedName>
</protein>
<evidence type="ECO:0000313" key="3">
    <source>
        <dbReference type="EMBL" id="CBM69263.1"/>
    </source>
</evidence>
<feature type="chain" id="PRO_5003216656" evidence="2">
    <location>
        <begin position="23"/>
        <end position="210"/>
    </location>
</feature>
<proteinExistence type="evidence at transcript level"/>
<reference evidence="3" key="1">
    <citation type="journal article" date="2010" name="BMC Genomics">
        <title>The venom composition of the parasitic wasp Chelonus inanitus resolved by combined expressed sequence tags analysis and proteomic approach.</title>
        <authorList>
            <person name="Vincent B."/>
            <person name="Kaeslin M."/>
            <person name="Roth T."/>
            <person name="Heller M."/>
            <person name="Poulain J."/>
            <person name="Cousserans F."/>
            <person name="Schaller J."/>
            <person name="Poirie M."/>
            <person name="Lanzrein B."/>
            <person name="Drezen J.-M."/>
            <person name="Moreau S.J.M."/>
        </authorList>
    </citation>
    <scope>NUCLEOTIDE SEQUENCE</scope>
    <source>
        <tissue evidence="3">Venom glands</tissue>
    </source>
</reference>
<dbReference type="EMBL" id="FN908675">
    <property type="protein sequence ID" value="CBM69263.1"/>
    <property type="molecule type" value="mRNA"/>
</dbReference>
<sequence>MKMYFVIKFYLLIVFLSDDTFSQILDAVPNSREEKLGSCQLKIKEAVSKCLSDSLEKICEERYSNELVSKDSENSYSSISSLSSSSPPFSKNFNWDNSSPLAKPSDFYSKEKKTFNSPRPWSSIKTQDETSEVFSNKFSDNSESLRPREPIVTARTSIRIVDSARKNNGDVKTFTTIPKPKSEVKPSRLWQQDASGKWINYTSTITNKKY</sequence>
<evidence type="ECO:0000256" key="1">
    <source>
        <dbReference type="SAM" id="MobiDB-lite"/>
    </source>
</evidence>
<dbReference type="AlphaFoldDB" id="E6ZCJ4"/>
<keyword evidence="2" id="KW-0732">Signal</keyword>
<name>E6ZCJ4_9HYME</name>
<feature type="signal peptide" evidence="2">
    <location>
        <begin position="1"/>
        <end position="22"/>
    </location>
</feature>
<organism evidence="3">
    <name type="scientific">Chelonus inanitus</name>
    <dbReference type="NCBI Taxonomy" id="49201"/>
    <lineage>
        <taxon>Eukaryota</taxon>
        <taxon>Metazoa</taxon>
        <taxon>Ecdysozoa</taxon>
        <taxon>Arthropoda</taxon>
        <taxon>Hexapoda</taxon>
        <taxon>Insecta</taxon>
        <taxon>Pterygota</taxon>
        <taxon>Neoptera</taxon>
        <taxon>Endopterygota</taxon>
        <taxon>Hymenoptera</taxon>
        <taxon>Apocrita</taxon>
        <taxon>Ichneumonoidea</taxon>
        <taxon>Braconidae</taxon>
        <taxon>Cheloninae</taxon>
        <taxon>Chelonus</taxon>
    </lineage>
</organism>
<evidence type="ECO:0000256" key="2">
    <source>
        <dbReference type="SAM" id="SignalP"/>
    </source>
</evidence>
<accession>E6ZCJ4</accession>